<accession>A0A804MJF1</accession>
<dbReference type="PROSITE" id="PS51205">
    <property type="entry name" value="VPS9"/>
    <property type="match status" value="1"/>
</dbReference>
<dbReference type="InterPro" id="IPR037191">
    <property type="entry name" value="VPS9_dom_sf"/>
</dbReference>
<organism evidence="2 3">
    <name type="scientific">Zea mays</name>
    <name type="common">Maize</name>
    <dbReference type="NCBI Taxonomy" id="4577"/>
    <lineage>
        <taxon>Eukaryota</taxon>
        <taxon>Viridiplantae</taxon>
        <taxon>Streptophyta</taxon>
        <taxon>Embryophyta</taxon>
        <taxon>Tracheophyta</taxon>
        <taxon>Spermatophyta</taxon>
        <taxon>Magnoliopsida</taxon>
        <taxon>Liliopsida</taxon>
        <taxon>Poales</taxon>
        <taxon>Poaceae</taxon>
        <taxon>PACMAD clade</taxon>
        <taxon>Panicoideae</taxon>
        <taxon>Andropogonodae</taxon>
        <taxon>Andropogoneae</taxon>
        <taxon>Tripsacinae</taxon>
        <taxon>Zea</taxon>
    </lineage>
</organism>
<dbReference type="Pfam" id="PF02204">
    <property type="entry name" value="VPS9"/>
    <property type="match status" value="1"/>
</dbReference>
<evidence type="ECO:0000313" key="3">
    <source>
        <dbReference type="Proteomes" id="UP000007305"/>
    </source>
</evidence>
<proteinExistence type="predicted"/>
<dbReference type="Pfam" id="PF18151">
    <property type="entry name" value="DUF5601"/>
    <property type="match status" value="1"/>
</dbReference>
<dbReference type="Gene3D" id="1.20.1050.80">
    <property type="entry name" value="VPS9 domain"/>
    <property type="match status" value="1"/>
</dbReference>
<dbReference type="InParanoid" id="A0A804MJF1"/>
<feature type="domain" description="VPS9" evidence="1">
    <location>
        <begin position="77"/>
        <end position="214"/>
    </location>
</feature>
<evidence type="ECO:0000259" key="1">
    <source>
        <dbReference type="PROSITE" id="PS51205"/>
    </source>
</evidence>
<reference evidence="3" key="1">
    <citation type="submission" date="2015-12" db="EMBL/GenBank/DDBJ databases">
        <title>Update maize B73 reference genome by single molecule sequencing technologies.</title>
        <authorList>
            <consortium name="Maize Genome Sequencing Project"/>
            <person name="Ware D."/>
        </authorList>
    </citation>
    <scope>NUCLEOTIDE SEQUENCE [LARGE SCALE GENOMIC DNA]</scope>
    <source>
        <strain evidence="3">cv. B73</strain>
    </source>
</reference>
<reference evidence="2" key="2">
    <citation type="submission" date="2019-07" db="EMBL/GenBank/DDBJ databases">
        <authorList>
            <person name="Seetharam A."/>
            <person name="Woodhouse M."/>
            <person name="Cannon E."/>
        </authorList>
    </citation>
    <scope>NUCLEOTIDE SEQUENCE [LARGE SCALE GENOMIC DNA]</scope>
    <source>
        <strain evidence="2">cv. B73</strain>
    </source>
</reference>
<dbReference type="GO" id="GO:0016192">
    <property type="term" value="P:vesicle-mediated transport"/>
    <property type="evidence" value="ECO:0007669"/>
    <property type="project" value="InterPro"/>
</dbReference>
<evidence type="ECO:0000313" key="2">
    <source>
        <dbReference type="EnsemblPlants" id="Zm00001eb090720_P001"/>
    </source>
</evidence>
<dbReference type="InterPro" id="IPR003123">
    <property type="entry name" value="VPS9"/>
</dbReference>
<dbReference type="SUPFAM" id="SSF109993">
    <property type="entry name" value="VPS9 domain"/>
    <property type="match status" value="1"/>
</dbReference>
<dbReference type="GO" id="GO:0005829">
    <property type="term" value="C:cytosol"/>
    <property type="evidence" value="ECO:0000318"/>
    <property type="project" value="GO_Central"/>
</dbReference>
<dbReference type="Gramene" id="Zm00001eb090720_T001">
    <property type="protein sequence ID" value="Zm00001eb090720_P001"/>
    <property type="gene ID" value="Zm00001eb090720"/>
</dbReference>
<name>A0A804MJF1_MAIZE</name>
<protein>
    <recommendedName>
        <fullName evidence="1">VPS9 domain-containing protein</fullName>
    </recommendedName>
</protein>
<sequence length="220" mass="25136">MARYVHVLRLVINGVSEPAHSRCHNKKILAEMESAIRDHPLWANATDQEIGHALEGLEKYVMTKLFDRTFGTSTEDVVSDMDISEKIGLLQQFVKPHHLDIPKVLHNEASWLLAVKELQKINSFKAPREKLLCIMSCCLVINNLLLNILSGADEFLPILIYVTIKANPPQLHSNLKFVQLFRRETKIILEVEYYLTNLISAKMFIIDVSAHSLSMEESKF</sequence>
<reference evidence="2" key="3">
    <citation type="submission" date="2021-05" db="UniProtKB">
        <authorList>
            <consortium name="EnsemblPlants"/>
        </authorList>
    </citation>
    <scope>IDENTIFICATION</scope>
    <source>
        <strain evidence="2">cv. B73</strain>
    </source>
</reference>
<dbReference type="InterPro" id="IPR041545">
    <property type="entry name" value="DUF5601"/>
</dbReference>
<dbReference type="InterPro" id="IPR045046">
    <property type="entry name" value="Vps9-like"/>
</dbReference>
<keyword evidence="3" id="KW-1185">Reference proteome</keyword>
<dbReference type="GO" id="GO:0031267">
    <property type="term" value="F:small GTPase binding"/>
    <property type="evidence" value="ECO:0000318"/>
    <property type="project" value="GO_Central"/>
</dbReference>
<dbReference type="AlphaFoldDB" id="A0A804MJF1"/>
<dbReference type="Proteomes" id="UP000007305">
    <property type="component" value="Chromosome 2"/>
</dbReference>
<dbReference type="EnsemblPlants" id="Zm00001eb090720_T001">
    <property type="protein sequence ID" value="Zm00001eb090720_P001"/>
    <property type="gene ID" value="Zm00001eb090720"/>
</dbReference>
<dbReference type="Gene3D" id="1.10.246.120">
    <property type="match status" value="1"/>
</dbReference>
<dbReference type="SMART" id="SM00167">
    <property type="entry name" value="VPS9"/>
    <property type="match status" value="1"/>
</dbReference>
<dbReference type="GO" id="GO:0005085">
    <property type="term" value="F:guanyl-nucleotide exchange factor activity"/>
    <property type="evidence" value="ECO:0000318"/>
    <property type="project" value="GO_Central"/>
</dbReference>
<dbReference type="GO" id="GO:0030139">
    <property type="term" value="C:endocytic vesicle"/>
    <property type="evidence" value="ECO:0000318"/>
    <property type="project" value="GO_Central"/>
</dbReference>
<dbReference type="PANTHER" id="PTHR23101">
    <property type="entry name" value="RAB GDP/GTP EXCHANGE FACTOR"/>
    <property type="match status" value="1"/>
</dbReference>
<dbReference type="PANTHER" id="PTHR23101:SF63">
    <property type="entry name" value="VACUOLAR PROTEIN SORTING-ASSOCIATED PROTEIN 9A-LIKE ISOFORM X1"/>
    <property type="match status" value="1"/>
</dbReference>